<evidence type="ECO:0000313" key="1">
    <source>
        <dbReference type="EMBL" id="JAD92699.1"/>
    </source>
</evidence>
<reference evidence="1" key="2">
    <citation type="journal article" date="2015" name="Data Brief">
        <title>Shoot transcriptome of the giant reed, Arundo donax.</title>
        <authorList>
            <person name="Barrero R.A."/>
            <person name="Guerrero F.D."/>
            <person name="Moolhuijzen P."/>
            <person name="Goolsby J.A."/>
            <person name="Tidwell J."/>
            <person name="Bellgard S.E."/>
            <person name="Bellgard M.I."/>
        </authorList>
    </citation>
    <scope>NUCLEOTIDE SEQUENCE</scope>
    <source>
        <tissue evidence="1">Shoot tissue taken approximately 20 cm above the soil surface</tissue>
    </source>
</reference>
<dbReference type="EMBL" id="GBRH01205196">
    <property type="protein sequence ID" value="JAD92699.1"/>
    <property type="molecule type" value="Transcribed_RNA"/>
</dbReference>
<sequence>MQEKQFGRSIKENLKAYLGTYYKLSDS</sequence>
<protein>
    <submittedName>
        <fullName evidence="1">Uncharacterized protein</fullName>
    </submittedName>
</protein>
<accession>A0A0A9DVY0</accession>
<name>A0A0A9DVY0_ARUDO</name>
<reference evidence="1" key="1">
    <citation type="submission" date="2014-09" db="EMBL/GenBank/DDBJ databases">
        <authorList>
            <person name="Magalhaes I.L.F."/>
            <person name="Oliveira U."/>
            <person name="Santos F.R."/>
            <person name="Vidigal T.H.D.A."/>
            <person name="Brescovit A.D."/>
            <person name="Santos A.J."/>
        </authorList>
    </citation>
    <scope>NUCLEOTIDE SEQUENCE</scope>
    <source>
        <tissue evidence="1">Shoot tissue taken approximately 20 cm above the soil surface</tissue>
    </source>
</reference>
<dbReference type="AlphaFoldDB" id="A0A0A9DVY0"/>
<proteinExistence type="predicted"/>
<organism evidence="1">
    <name type="scientific">Arundo donax</name>
    <name type="common">Giant reed</name>
    <name type="synonym">Donax arundinaceus</name>
    <dbReference type="NCBI Taxonomy" id="35708"/>
    <lineage>
        <taxon>Eukaryota</taxon>
        <taxon>Viridiplantae</taxon>
        <taxon>Streptophyta</taxon>
        <taxon>Embryophyta</taxon>
        <taxon>Tracheophyta</taxon>
        <taxon>Spermatophyta</taxon>
        <taxon>Magnoliopsida</taxon>
        <taxon>Liliopsida</taxon>
        <taxon>Poales</taxon>
        <taxon>Poaceae</taxon>
        <taxon>PACMAD clade</taxon>
        <taxon>Arundinoideae</taxon>
        <taxon>Arundineae</taxon>
        <taxon>Arundo</taxon>
    </lineage>
</organism>